<sequence length="135" mass="16023">MKIMIEYWVVNIETLRSTELTSKNMMDRISICEALTKRNKIDPFLKLMINGEEKWITYDNIVRKRSCLKRGEASQTMPKPGITTRKVLLCIWRDWKGIIYYELLPWGKTLNSDIYCQQLDHLKIVTDQKRPELAN</sequence>
<dbReference type="EMBL" id="BMAU01021332">
    <property type="protein sequence ID" value="GFY14955.1"/>
    <property type="molecule type" value="Genomic_DNA"/>
</dbReference>
<dbReference type="PANTHER" id="PTHR46060:SF2">
    <property type="entry name" value="HISTONE-LYSINE N-METHYLTRANSFERASE SETMAR"/>
    <property type="match status" value="1"/>
</dbReference>
<dbReference type="Gene3D" id="3.30.420.10">
    <property type="entry name" value="Ribonuclease H-like superfamily/Ribonuclease H"/>
    <property type="match status" value="1"/>
</dbReference>
<dbReference type="GO" id="GO:0000014">
    <property type="term" value="F:single-stranded DNA endodeoxyribonuclease activity"/>
    <property type="evidence" value="ECO:0007669"/>
    <property type="project" value="TreeGrafter"/>
</dbReference>
<protein>
    <submittedName>
        <fullName evidence="1">Mariner Mos1 transposase</fullName>
    </submittedName>
</protein>
<keyword evidence="2" id="KW-1185">Reference proteome</keyword>
<reference evidence="1" key="1">
    <citation type="submission" date="2020-08" db="EMBL/GenBank/DDBJ databases">
        <title>Multicomponent nature underlies the extraordinary mechanical properties of spider dragline silk.</title>
        <authorList>
            <person name="Kono N."/>
            <person name="Nakamura H."/>
            <person name="Mori M."/>
            <person name="Yoshida Y."/>
            <person name="Ohtoshi R."/>
            <person name="Malay A.D."/>
            <person name="Moran D.A.P."/>
            <person name="Tomita M."/>
            <person name="Numata K."/>
            <person name="Arakawa K."/>
        </authorList>
    </citation>
    <scope>NUCLEOTIDE SEQUENCE</scope>
</reference>
<dbReference type="AlphaFoldDB" id="A0A8X6SP69"/>
<proteinExistence type="predicted"/>
<gene>
    <name evidence="1" type="primary">mariner T</name>
    <name evidence="1" type="ORF">TNCV_235051</name>
</gene>
<dbReference type="GO" id="GO:0006303">
    <property type="term" value="P:double-strand break repair via nonhomologous end joining"/>
    <property type="evidence" value="ECO:0007669"/>
    <property type="project" value="TreeGrafter"/>
</dbReference>
<dbReference type="GO" id="GO:0035861">
    <property type="term" value="C:site of double-strand break"/>
    <property type="evidence" value="ECO:0007669"/>
    <property type="project" value="TreeGrafter"/>
</dbReference>
<dbReference type="GO" id="GO:0000729">
    <property type="term" value="P:DNA double-strand break processing"/>
    <property type="evidence" value="ECO:0007669"/>
    <property type="project" value="TreeGrafter"/>
</dbReference>
<dbReference type="GO" id="GO:0003697">
    <property type="term" value="F:single-stranded DNA binding"/>
    <property type="evidence" value="ECO:0007669"/>
    <property type="project" value="TreeGrafter"/>
</dbReference>
<evidence type="ECO:0000313" key="2">
    <source>
        <dbReference type="Proteomes" id="UP000887159"/>
    </source>
</evidence>
<dbReference type="Pfam" id="PF01359">
    <property type="entry name" value="Transposase_1"/>
    <property type="match status" value="1"/>
</dbReference>
<dbReference type="GO" id="GO:0005634">
    <property type="term" value="C:nucleus"/>
    <property type="evidence" value="ECO:0007669"/>
    <property type="project" value="TreeGrafter"/>
</dbReference>
<dbReference type="GO" id="GO:0031297">
    <property type="term" value="P:replication fork processing"/>
    <property type="evidence" value="ECO:0007669"/>
    <property type="project" value="TreeGrafter"/>
</dbReference>
<dbReference type="PANTHER" id="PTHR46060">
    <property type="entry name" value="MARINER MOS1 TRANSPOSASE-LIKE PROTEIN"/>
    <property type="match status" value="1"/>
</dbReference>
<evidence type="ECO:0000313" key="1">
    <source>
        <dbReference type="EMBL" id="GFY14955.1"/>
    </source>
</evidence>
<dbReference type="Proteomes" id="UP000887159">
    <property type="component" value="Unassembled WGS sequence"/>
</dbReference>
<dbReference type="GO" id="GO:0015074">
    <property type="term" value="P:DNA integration"/>
    <property type="evidence" value="ECO:0007669"/>
    <property type="project" value="TreeGrafter"/>
</dbReference>
<organism evidence="1 2">
    <name type="scientific">Trichonephila clavipes</name>
    <name type="common">Golden silk orbweaver</name>
    <name type="synonym">Nephila clavipes</name>
    <dbReference type="NCBI Taxonomy" id="2585209"/>
    <lineage>
        <taxon>Eukaryota</taxon>
        <taxon>Metazoa</taxon>
        <taxon>Ecdysozoa</taxon>
        <taxon>Arthropoda</taxon>
        <taxon>Chelicerata</taxon>
        <taxon>Arachnida</taxon>
        <taxon>Araneae</taxon>
        <taxon>Araneomorphae</taxon>
        <taxon>Entelegynae</taxon>
        <taxon>Araneoidea</taxon>
        <taxon>Nephilidae</taxon>
        <taxon>Trichonephila</taxon>
    </lineage>
</organism>
<dbReference type="InterPro" id="IPR052709">
    <property type="entry name" value="Transposase-MT_Hybrid"/>
</dbReference>
<dbReference type="GO" id="GO:0044774">
    <property type="term" value="P:mitotic DNA integrity checkpoint signaling"/>
    <property type="evidence" value="ECO:0007669"/>
    <property type="project" value="TreeGrafter"/>
</dbReference>
<name>A0A8X6SP69_TRICX</name>
<dbReference type="InterPro" id="IPR036397">
    <property type="entry name" value="RNaseH_sf"/>
</dbReference>
<dbReference type="GO" id="GO:0042800">
    <property type="term" value="F:histone H3K4 methyltransferase activity"/>
    <property type="evidence" value="ECO:0007669"/>
    <property type="project" value="TreeGrafter"/>
</dbReference>
<dbReference type="GO" id="GO:0000793">
    <property type="term" value="C:condensed chromosome"/>
    <property type="evidence" value="ECO:0007669"/>
    <property type="project" value="TreeGrafter"/>
</dbReference>
<dbReference type="GO" id="GO:0046975">
    <property type="term" value="F:histone H3K36 methyltransferase activity"/>
    <property type="evidence" value="ECO:0007669"/>
    <property type="project" value="TreeGrafter"/>
</dbReference>
<dbReference type="GO" id="GO:0003690">
    <property type="term" value="F:double-stranded DNA binding"/>
    <property type="evidence" value="ECO:0007669"/>
    <property type="project" value="TreeGrafter"/>
</dbReference>
<comment type="caution">
    <text evidence="1">The sequence shown here is derived from an EMBL/GenBank/DDBJ whole genome shotgun (WGS) entry which is preliminary data.</text>
</comment>
<dbReference type="InterPro" id="IPR001888">
    <property type="entry name" value="Transposase_1"/>
</dbReference>
<dbReference type="GO" id="GO:0044547">
    <property type="term" value="F:DNA topoisomerase binding"/>
    <property type="evidence" value="ECO:0007669"/>
    <property type="project" value="TreeGrafter"/>
</dbReference>
<accession>A0A8X6SP69</accession>